<evidence type="ECO:0008006" key="3">
    <source>
        <dbReference type="Google" id="ProtNLM"/>
    </source>
</evidence>
<sequence>MGYHTDFIGTFQIDRPVTKEVADLMKGLATTRRMKRNNTLLIEAGYGDCGIDGEFFCIDDGHYGQEIFLESVIDYNRPPATQPSLWCQWLLADDNQTIEWDMNEKFYSYVEWIQYLIDKILAPNGYYVNGQVAYRGEEFTDFGVIEVNNNKVTDHYQRFGDFFG</sequence>
<dbReference type="RefSeq" id="WP_103301217.1">
    <property type="nucleotide sequence ID" value="NZ_CP078506.1"/>
</dbReference>
<accession>A0ABD4ZXE6</accession>
<dbReference type="AlphaFoldDB" id="A0ABD4ZXE6"/>
<comment type="caution">
    <text evidence="1">The sequence shown here is derived from an EMBL/GenBank/DDBJ whole genome shotgun (WGS) entry which is preliminary data.</text>
</comment>
<organism evidence="1 2">
    <name type="scientific">Enterococcus gallinarum</name>
    <dbReference type="NCBI Taxonomy" id="1353"/>
    <lineage>
        <taxon>Bacteria</taxon>
        <taxon>Bacillati</taxon>
        <taxon>Bacillota</taxon>
        <taxon>Bacilli</taxon>
        <taxon>Lactobacillales</taxon>
        <taxon>Enterococcaceae</taxon>
        <taxon>Enterococcus</taxon>
    </lineage>
</organism>
<dbReference type="Proteomes" id="UP001241571">
    <property type="component" value="Unassembled WGS sequence"/>
</dbReference>
<protein>
    <recommendedName>
        <fullName evidence="3">YubB ferredoxin-like domain-containing protein</fullName>
    </recommendedName>
</protein>
<gene>
    <name evidence="1" type="ORF">QRX88_17055</name>
</gene>
<proteinExistence type="predicted"/>
<evidence type="ECO:0000313" key="1">
    <source>
        <dbReference type="EMBL" id="MDL4937414.1"/>
    </source>
</evidence>
<name>A0ABD4ZXE6_ENTGA</name>
<dbReference type="EMBL" id="JASUBT010000017">
    <property type="protein sequence ID" value="MDL4937414.1"/>
    <property type="molecule type" value="Genomic_DNA"/>
</dbReference>
<reference evidence="1 2" key="1">
    <citation type="submission" date="2023-06" db="EMBL/GenBank/DDBJ databases">
        <title>Acute promotion of culturable opportunistic pathogens and persistent increase of antibiotic resistance following antibiotic exposure in mouse gut microbiota.</title>
        <authorList>
            <person name="Li L."/>
            <person name="Wang B."/>
            <person name="Sun Y."/>
            <person name="Wang M."/>
            <person name="Xu H."/>
        </authorList>
    </citation>
    <scope>NUCLEOTIDE SEQUENCE [LARGE SCALE GENOMIC DNA]</scope>
    <source>
        <strain evidence="1 2">CRI2_2</strain>
    </source>
</reference>
<evidence type="ECO:0000313" key="2">
    <source>
        <dbReference type="Proteomes" id="UP001241571"/>
    </source>
</evidence>